<feature type="coiled-coil region" evidence="1">
    <location>
        <begin position="836"/>
        <end position="927"/>
    </location>
</feature>
<feature type="coiled-coil region" evidence="1">
    <location>
        <begin position="1624"/>
        <end position="1715"/>
    </location>
</feature>
<feature type="coiled-coil region" evidence="1">
    <location>
        <begin position="1821"/>
        <end position="1912"/>
    </location>
</feature>
<feature type="coiled-coil region" evidence="1">
    <location>
        <begin position="2806"/>
        <end position="2897"/>
    </location>
</feature>
<evidence type="ECO:0000256" key="2">
    <source>
        <dbReference type="SAM" id="MobiDB-lite"/>
    </source>
</evidence>
<feature type="coiled-coil region" evidence="1">
    <location>
        <begin position="1427"/>
        <end position="1518"/>
    </location>
</feature>
<proteinExistence type="predicted"/>
<feature type="coiled-coil region" evidence="1">
    <location>
        <begin position="2018"/>
        <end position="2109"/>
    </location>
</feature>
<dbReference type="VEuPathDB" id="FungiDB:SeMB42_g03440"/>
<dbReference type="EMBL" id="QEAM01000154">
    <property type="protein sequence ID" value="TPX45126.1"/>
    <property type="molecule type" value="Genomic_DNA"/>
</dbReference>
<dbReference type="OrthoDB" id="6436679at2759"/>
<name>A0A507D131_9FUNG</name>
<sequence length="3121" mass="350995">MVNIVSGYLEYDERPAYLKPPSKDKNTPMKRKADEGGAASHISVELESLLKSSSPDAITAYVHSLASALSKANDDNTELLARLQAEAFGRASTVQELHQCRSELSALQSTLQDMTRRSPLTTESLNVASLNKKLDDCISDSNAANAAIHALKLELSACHRTISTLESSEHSLKSAICELERNRSTLAEALNAHQSQNVQLHKELAKYDPIRSGDTIPDARLICRNCGRKNAEAEMLLSRVVELKGDSVEAKNAAHFHKSNHLSALKQLYEERHQVKQILQDNAMLASEIRVMKDDQAVQHQQIQSYMSNAERAQQALLTATERYRQQVSIQLSLREEVISSSKSSAVEQTKVLRAALEMILVLTIALRHAQDESSVSRARVLENLKETEEYQLFIASKAESLLILFHEISKRLTTIRRTIAADRTSSSQRIADDLFSVIQLINSNKGQGAALTVKERADLELTRRGRLVAAKQLVASLSERAEKDRQKTDKALQELQKRIVLVDDMIAGGPNSDTSILDTPPLRAMSEPLSATGTIMELEQSRQRLRIHTHSRATSIDAQTPKASPYMAVLIASTLPLMPEIPSTLCPEDLVASINTTLLVQVIRDKDAQIRRLKEGRPAGQRQQRGRGSSLPASPTRRRSPPGSDATSAVAVLACNRILEDKSIEVKKVINAAPTIGLPLILESRNESVLSLQQAHSNMDTRLQVLPEARKRASHPPRSDGEIRESARRETTDILSQQLGRVMSGGDGASQRIKELEEERDRLNCALTEVIGDRDRVEMELSSHRNEFAQTRATLEAANALLEQTQAVAMTRDLNIFEVATKDQITKDAQLKQLFDEKQAEVSKHNSQIANLKNEREALERRVQDLETQMRITHEEKSKAMDEIVKLKSQKGNEPLHERAELARVNDQLSRSMAELESHITLLQNVVLEKDTKIKELSATISNMRGQHAQDMSARVHQGRLQEILSERDAYAMMLEGDIAKHKASAEDRKAEATAAVVLSTQTGMQLEENIALLELSKAALLEKDAQLKQLFDEKQAEVSKHNSQIANLKNEREALERRVQDLETQMRITHEEKSKAMDEIVKLKSQKGNEPLHERAELARVNDQLSRSMAELESHITLLQNVVLEKDTKIKELSATISNMRGQHAQDMSARVHQGRLQEILSERDAYAMMLEGDIAKHKASAEDRKAEATAAVVLSTQTGMQLEENIALLELSKAALLEKDAQLKQLFDEKQAEVSKHNSQIANLKNEREALERRVQDLETQMRITHEEKSKAMDEIVKLKSQKGNEPLHERAELARVNDQLSRSMAELESHITLLQNVVLEKDTKIKELSATISNMRGQHAQDMSARVHQGRLQEILSERDAYAMMLEGDIAKHKASAEDRKAEATAAVVLSTQTGMQLEENIALLELSKAALLEKDAQLKQLFDEKQAEVSKHNSQIANLKNEREALERRVQDLETQMRITHEEKSKAMDEIVKLKSQKGNEPLHERAELARVNDQLSRSMAELESHITLLQNVVLEKDTKIKELSATISNMRGQHAQDMSARVHQGRLQEILSERDAYAMMLEGDIAKHKASAEDRKAEATAAVVLSTQTGMQLEENIALLELSKAALLEKDAQLKQLFDEKQAEVSKHNSQIANLKNEREALERRVQDLETQMRITHEEKSKAMDEIVKLKSQKGNEPLHERAELARVNDQLSRSMAELESHITLLQNVVLEKDTKIKELSATISNMRGQHAQDMSARVHQGRLQEILSERDAYAMMLEGDIAKHKASAEDRKAEATAAVVLSTQTGMQLEENIALLELSKAALLEKDAQLKQLFDEKQAEVSKHNSQIANLKNEREALERRVQDLETQMRITHEEKSKAMDEIVKLKSQKGNEPLHERAELARVNDQLSRSMAELESHITLLQNVVLEKDTKIKELSATISNMRGQHAQDMSARVHQGRLQEILSERDAYAMMLEGDIAKHKASAEDRKAEATAAVVLSTQTGMQLEENIALLELSKAALLEKDAQLKQLFDEKQAEVSKHNSQIANLKNEREALERRVQDLETQMRITHEEKSKAMDEIVKLKSQKGNEPLHERAELARVNDQLSRSMAELESHITLLQNVVLEKDTKIKELSATISNMRGQHAQDMSARVHQGRLQEILSERDAYAMMLEGDIAKHKASAEDRKAEATAAVVLSTQTGMQLEENIALLELSKAALLEKDAQLKQLFDEKQAEVSKHNSQIANLKNEREALERRVQDLETQMRITHEEKSKAMDEIVKLKSQKGNEPLHERAELARVNDQLSRSMAELESHITLLQNVVLEKDTKIKELSATISNMRGQHAQDMSARVHQGRLQEILSERDAYAMMLEGDIAKHKASAEDRKAEATAAVVLSTQTGMQLEENIALLELSKAALLEKDAQLKQLFDEKQAEVSKHNSQIANLKNEREALERRVQDLETQMRITHEEKSKAMDEIVKLKSQKGNEPLHERAELARVNDQLSRSMAELESHITLLQNVVLEKDTKIKELSATISNMRGQHAQDMSARVHQGRLQEILSERDAYAMMLEGDIAKHKASAEDRKAEATAAVVLSTQTGMQLEENIALLELSKAALLEKDAQLKQLFDEKQAEVSKHNSQIANLKNEREALERRVQDLETQMRITHEEKSKAMDEIVKLKSQKGNEPLHERAELARVNDQLSRSMAELESHITLLQNVVLEKDTKIKELSATISNMRGQHAQDMSARVHQGRLQEILSERDAYAMMLEGDIAKHKASAEDRKAEATAAVVLSTQTGMQLEENIALLELSKAALLEKDAQLKQLFDEKQAEVSKHNSQIANLKNEREALERRVQDLETQMRITHEEKSKAMDEIVKLKSQKGNEPLHERAELARVNDQLSRSMAELESHITLLQNVVLEKDTKIKELSATISNMRGQHAQDMSARVHQGRLQEILSERDAYAMMLEGDIAKHKASAEDRKAEATAAVVLSTQTGMQLEENIALLELSKAALLEKDAQLKQLFDEKQAEVSKHNSQIANLKNEREALERRVQDLETQMRITHEEKSKAMDEIVKLKSQKGNEPLHERAELARVNDQLSRSMAELESHITLLQNVVLEKDTKIKELSATISNMRGQHAQDMS</sequence>
<dbReference type="Proteomes" id="UP000320475">
    <property type="component" value="Unassembled WGS sequence"/>
</dbReference>
<feature type="region of interest" description="Disordered" evidence="2">
    <location>
        <begin position="710"/>
        <end position="731"/>
    </location>
</feature>
<dbReference type="GO" id="GO:0000722">
    <property type="term" value="P:telomere maintenance via recombination"/>
    <property type="evidence" value="ECO:0007669"/>
    <property type="project" value="TreeGrafter"/>
</dbReference>
<feature type="coiled-coil region" evidence="1">
    <location>
        <begin position="2412"/>
        <end position="2503"/>
    </location>
</feature>
<dbReference type="GO" id="GO:0003691">
    <property type="term" value="F:double-stranded telomeric DNA binding"/>
    <property type="evidence" value="ECO:0007669"/>
    <property type="project" value="TreeGrafter"/>
</dbReference>
<dbReference type="GO" id="GO:0007004">
    <property type="term" value="P:telomere maintenance via telomerase"/>
    <property type="evidence" value="ECO:0007669"/>
    <property type="project" value="TreeGrafter"/>
</dbReference>
<gene>
    <name evidence="3" type="ORF">SeLEV6574_g04067</name>
</gene>
<feature type="region of interest" description="Disordered" evidence="2">
    <location>
        <begin position="612"/>
        <end position="648"/>
    </location>
</feature>
<feature type="coiled-coil region" evidence="1">
    <location>
        <begin position="1230"/>
        <end position="1321"/>
    </location>
</feature>
<feature type="non-terminal residue" evidence="3">
    <location>
        <position position="3121"/>
    </location>
</feature>
<dbReference type="GO" id="GO:0006302">
    <property type="term" value="P:double-strand break repair"/>
    <property type="evidence" value="ECO:0007669"/>
    <property type="project" value="TreeGrafter"/>
</dbReference>
<dbReference type="VEuPathDB" id="FungiDB:SeMB42_g03442"/>
<evidence type="ECO:0000313" key="4">
    <source>
        <dbReference type="Proteomes" id="UP000320475"/>
    </source>
</evidence>
<evidence type="ECO:0000313" key="3">
    <source>
        <dbReference type="EMBL" id="TPX45126.1"/>
    </source>
</evidence>
<feature type="compositionally biased region" description="Basic and acidic residues" evidence="2">
    <location>
        <begin position="718"/>
        <end position="731"/>
    </location>
</feature>
<feature type="region of interest" description="Disordered" evidence="2">
    <location>
        <begin position="15"/>
        <end position="38"/>
    </location>
</feature>
<protein>
    <submittedName>
        <fullName evidence="3">Uncharacterized protein</fullName>
    </submittedName>
</protein>
<keyword evidence="1" id="KW-0175">Coiled coil</keyword>
<organism evidence="3 4">
    <name type="scientific">Synchytrium endobioticum</name>
    <dbReference type="NCBI Taxonomy" id="286115"/>
    <lineage>
        <taxon>Eukaryota</taxon>
        <taxon>Fungi</taxon>
        <taxon>Fungi incertae sedis</taxon>
        <taxon>Chytridiomycota</taxon>
        <taxon>Chytridiomycota incertae sedis</taxon>
        <taxon>Chytridiomycetes</taxon>
        <taxon>Synchytriales</taxon>
        <taxon>Synchytriaceae</taxon>
        <taxon>Synchytrium</taxon>
    </lineage>
</organism>
<dbReference type="GO" id="GO:0043047">
    <property type="term" value="F:single-stranded telomeric DNA binding"/>
    <property type="evidence" value="ECO:0007669"/>
    <property type="project" value="TreeGrafter"/>
</dbReference>
<dbReference type="GO" id="GO:0000794">
    <property type="term" value="C:condensed nuclear chromosome"/>
    <property type="evidence" value="ECO:0007669"/>
    <property type="project" value="TreeGrafter"/>
</dbReference>
<feature type="coiled-coil region" evidence="1">
    <location>
        <begin position="2609"/>
        <end position="2700"/>
    </location>
</feature>
<feature type="coiled-coil region" evidence="1">
    <location>
        <begin position="747"/>
        <end position="774"/>
    </location>
</feature>
<feature type="coiled-coil region" evidence="1">
    <location>
        <begin position="1033"/>
        <end position="1124"/>
    </location>
</feature>
<dbReference type="GO" id="GO:0070192">
    <property type="term" value="P:chromosome organization involved in meiotic cell cycle"/>
    <property type="evidence" value="ECO:0007669"/>
    <property type="project" value="TreeGrafter"/>
</dbReference>
<feature type="compositionally biased region" description="Basic and acidic residues" evidence="2">
    <location>
        <begin position="15"/>
        <end position="35"/>
    </location>
</feature>
<reference evidence="3 4" key="1">
    <citation type="journal article" date="2019" name="Sci. Rep.">
        <title>Comparative genomics of chytrid fungi reveal insights into the obligate biotrophic and pathogenic lifestyle of Synchytrium endobioticum.</title>
        <authorList>
            <person name="van de Vossenberg B.T.L.H."/>
            <person name="Warris S."/>
            <person name="Nguyen H.D.T."/>
            <person name="van Gent-Pelzer M.P.E."/>
            <person name="Joly D.L."/>
            <person name="van de Geest H.C."/>
            <person name="Bonants P.J.M."/>
            <person name="Smith D.S."/>
            <person name="Levesque C.A."/>
            <person name="van der Lee T.A.J."/>
        </authorList>
    </citation>
    <scope>NUCLEOTIDE SEQUENCE [LARGE SCALE GENOMIC DNA]</scope>
    <source>
        <strain evidence="3 4">LEV6574</strain>
    </source>
</reference>
<dbReference type="GO" id="GO:0051880">
    <property type="term" value="F:G-quadruplex DNA binding"/>
    <property type="evidence" value="ECO:0007669"/>
    <property type="project" value="TreeGrafter"/>
</dbReference>
<accession>A0A507D131</accession>
<comment type="caution">
    <text evidence="3">The sequence shown here is derived from an EMBL/GenBank/DDBJ whole genome shotgun (WGS) entry which is preliminary data.</text>
</comment>
<feature type="coiled-coil region" evidence="1">
    <location>
        <begin position="3003"/>
        <end position="3094"/>
    </location>
</feature>
<feature type="coiled-coil region" evidence="1">
    <location>
        <begin position="2215"/>
        <end position="2306"/>
    </location>
</feature>
<evidence type="ECO:0000256" key="1">
    <source>
        <dbReference type="SAM" id="Coils"/>
    </source>
</evidence>
<dbReference type="PANTHER" id="PTHR18867:SF12">
    <property type="entry name" value="DNA REPAIR PROTEIN RAD50"/>
    <property type="match status" value="1"/>
</dbReference>
<dbReference type="PANTHER" id="PTHR18867">
    <property type="entry name" value="RAD50"/>
    <property type="match status" value="1"/>
</dbReference>
<dbReference type="GO" id="GO:0030870">
    <property type="term" value="C:Mre11 complex"/>
    <property type="evidence" value="ECO:0007669"/>
    <property type="project" value="TreeGrafter"/>
</dbReference>